<protein>
    <recommendedName>
        <fullName evidence="4">DUF541 domain-containing protein</fullName>
    </recommendedName>
</protein>
<feature type="signal peptide" evidence="1">
    <location>
        <begin position="1"/>
        <end position="17"/>
    </location>
</feature>
<keyword evidence="3" id="KW-1185">Reference proteome</keyword>
<gene>
    <name evidence="2" type="ORF">DX873_11150</name>
</gene>
<keyword evidence="1" id="KW-0732">Signal</keyword>
<feature type="chain" id="PRO_5016720377" description="DUF541 domain-containing protein" evidence="1">
    <location>
        <begin position="18"/>
        <end position="201"/>
    </location>
</feature>
<organism evidence="2 3">
    <name type="scientific">Flagellimonas nanhaiensis</name>
    <dbReference type="NCBI Taxonomy" id="2292706"/>
    <lineage>
        <taxon>Bacteria</taxon>
        <taxon>Pseudomonadati</taxon>
        <taxon>Bacteroidota</taxon>
        <taxon>Flavobacteriia</taxon>
        <taxon>Flavobacteriales</taxon>
        <taxon>Flavobacteriaceae</taxon>
        <taxon>Flagellimonas</taxon>
    </lineage>
</organism>
<sequence length="201" mass="22738">MKIIPIISLFLACCLHAQEPLTIKVLGRAMHIDSTPDFYGSVTVSGTYSSYPEDAMTLDQMKGKYNNALQKNNLSLDMLTENQTAYIILGHEKEGTIYEYRSSSFEEFSRFLNTKSRGVQRLTYGATVVIEENEAQNLMQDALQNARSKAMVIAKIQGKNHLEIVQVTDNNQINIPQQVSVYYDQPLGAIRYDIEVIFTLK</sequence>
<evidence type="ECO:0000313" key="2">
    <source>
        <dbReference type="EMBL" id="RDY59900.1"/>
    </source>
</evidence>
<dbReference type="RefSeq" id="WP_116184511.1">
    <property type="nucleotide sequence ID" value="NZ_QTJX01000002.1"/>
</dbReference>
<evidence type="ECO:0000256" key="1">
    <source>
        <dbReference type="SAM" id="SignalP"/>
    </source>
</evidence>
<reference evidence="2 3" key="1">
    <citation type="submission" date="2018-08" db="EMBL/GenBank/DDBJ databases">
        <title>Muricauda nanhaiensis sp. nov., isolated from seawater of the South China Sea.</title>
        <authorList>
            <person name="Dang Y."/>
        </authorList>
    </citation>
    <scope>NUCLEOTIDE SEQUENCE [LARGE SCALE GENOMIC DNA]</scope>
    <source>
        <strain evidence="2 3">SM1704</strain>
    </source>
</reference>
<name>A0A371JQW1_9FLAO</name>
<evidence type="ECO:0000313" key="3">
    <source>
        <dbReference type="Proteomes" id="UP000261828"/>
    </source>
</evidence>
<dbReference type="Proteomes" id="UP000261828">
    <property type="component" value="Unassembled WGS sequence"/>
</dbReference>
<evidence type="ECO:0008006" key="4">
    <source>
        <dbReference type="Google" id="ProtNLM"/>
    </source>
</evidence>
<dbReference type="AlphaFoldDB" id="A0A371JQW1"/>
<dbReference type="EMBL" id="QTJX01000002">
    <property type="protein sequence ID" value="RDY59900.1"/>
    <property type="molecule type" value="Genomic_DNA"/>
</dbReference>
<accession>A0A371JQW1</accession>
<proteinExistence type="predicted"/>
<comment type="caution">
    <text evidence="2">The sequence shown here is derived from an EMBL/GenBank/DDBJ whole genome shotgun (WGS) entry which is preliminary data.</text>
</comment>